<evidence type="ECO:0000313" key="3">
    <source>
        <dbReference type="Proteomes" id="UP000722791"/>
    </source>
</evidence>
<dbReference type="AlphaFoldDB" id="A0A8J4LTL5"/>
<gene>
    <name evidence="1" type="ORF">Vretifemale_10054</name>
    <name evidence="2" type="ORF">Vretimale_12738</name>
</gene>
<sequence>MAPRKHEAVHETISVLGFVSDNSVEDDAPALPGCVEFQASGTRTPSPPGTVVASSRDAADSPLVTASSLPLSGVNAPSAVPGGLENLLIGLSSPSFYTSLASPHKLGPDIHGAVASTSAVKTAAATAAFELSMTCSATLGVQLCSACGRQGAQNIHTDGGLNAGGSNGTRAMYCPAAAAEAACVRCPCWQPSGYLMCGIADRDVTARPMVSLSTKRGLYEGSVRGGNVRNTWYVTTTRNPPG</sequence>
<dbReference type="Proteomes" id="UP000722791">
    <property type="component" value="Unassembled WGS sequence"/>
</dbReference>
<dbReference type="EMBL" id="BNCP01000020">
    <property type="protein sequence ID" value="GIL81145.1"/>
    <property type="molecule type" value="Genomic_DNA"/>
</dbReference>
<organism evidence="2 3">
    <name type="scientific">Volvox reticuliferus</name>
    <dbReference type="NCBI Taxonomy" id="1737510"/>
    <lineage>
        <taxon>Eukaryota</taxon>
        <taxon>Viridiplantae</taxon>
        <taxon>Chlorophyta</taxon>
        <taxon>core chlorophytes</taxon>
        <taxon>Chlorophyceae</taxon>
        <taxon>CS clade</taxon>
        <taxon>Chlamydomonadales</taxon>
        <taxon>Volvocaceae</taxon>
        <taxon>Volvox</taxon>
    </lineage>
</organism>
<proteinExistence type="predicted"/>
<comment type="caution">
    <text evidence="2">The sequence shown here is derived from an EMBL/GenBank/DDBJ whole genome shotgun (WGS) entry which is preliminary data.</text>
</comment>
<evidence type="ECO:0000313" key="1">
    <source>
        <dbReference type="EMBL" id="GIL81145.1"/>
    </source>
</evidence>
<keyword evidence="4" id="KW-1185">Reference proteome</keyword>
<dbReference type="EMBL" id="BNCQ01000028">
    <property type="protein sequence ID" value="GIM08788.1"/>
    <property type="molecule type" value="Genomic_DNA"/>
</dbReference>
<protein>
    <submittedName>
        <fullName evidence="2">Uncharacterized protein</fullName>
    </submittedName>
</protein>
<evidence type="ECO:0000313" key="2">
    <source>
        <dbReference type="EMBL" id="GIM08788.1"/>
    </source>
</evidence>
<name>A0A8J4LTL5_9CHLO</name>
<evidence type="ECO:0000313" key="4">
    <source>
        <dbReference type="Proteomes" id="UP000747110"/>
    </source>
</evidence>
<reference evidence="2" key="1">
    <citation type="journal article" date="2021" name="Proc. Natl. Acad. Sci. U.S.A.">
        <title>Three genomes in the algal genus Volvox reveal the fate of a haploid sex-determining region after a transition to homothallism.</title>
        <authorList>
            <person name="Yamamoto K."/>
            <person name="Hamaji T."/>
            <person name="Kawai-Toyooka H."/>
            <person name="Matsuzaki R."/>
            <person name="Takahashi F."/>
            <person name="Nishimura Y."/>
            <person name="Kawachi M."/>
            <person name="Noguchi H."/>
            <person name="Minakuchi Y."/>
            <person name="Umen J.G."/>
            <person name="Toyoda A."/>
            <person name="Nozaki H."/>
        </authorList>
    </citation>
    <scope>NUCLEOTIDE SEQUENCE</scope>
    <source>
        <strain evidence="2">NIES-3785</strain>
        <strain evidence="1">NIES-3786</strain>
    </source>
</reference>
<dbReference type="Proteomes" id="UP000747110">
    <property type="component" value="Unassembled WGS sequence"/>
</dbReference>
<dbReference type="OrthoDB" id="551691at2759"/>
<accession>A0A8J4LTL5</accession>